<dbReference type="Gene3D" id="3.10.450.50">
    <property type="match status" value="1"/>
</dbReference>
<evidence type="ECO:0000259" key="1">
    <source>
        <dbReference type="Pfam" id="PF12680"/>
    </source>
</evidence>
<gene>
    <name evidence="2" type="ORF">SAMN03080598_00077</name>
</gene>
<feature type="domain" description="SnoaL-like" evidence="1">
    <location>
        <begin position="23"/>
        <end position="135"/>
    </location>
</feature>
<dbReference type="AlphaFoldDB" id="A0A1H5RS06"/>
<name>A0A1H5RS06_9BACT</name>
<dbReference type="InterPro" id="IPR032710">
    <property type="entry name" value="NTF2-like_dom_sf"/>
</dbReference>
<accession>A0A1H5RS06</accession>
<evidence type="ECO:0000313" key="3">
    <source>
        <dbReference type="Proteomes" id="UP000236736"/>
    </source>
</evidence>
<dbReference type="InterPro" id="IPR037401">
    <property type="entry name" value="SnoaL-like"/>
</dbReference>
<sequence length="140" mass="16033">MAAKVIKPLTVLAMENEKREKLIEAYLAAYNSKDVKGMIEHLDERVVFKNFSSGALTHFFEGKNAFKKQAEEALDYFSERKQTVEFITHREGESEVRISYWAIAAVDFPNGINKGQEIELKGKSIFKFTDSKISEIEDFS</sequence>
<protein>
    <submittedName>
        <fullName evidence="2">SnoaL-like domain-containing protein</fullName>
    </submittedName>
</protein>
<organism evidence="2 3">
    <name type="scientific">Algoriphagus boritolerans DSM 17298 = JCM 18970</name>
    <dbReference type="NCBI Taxonomy" id="1120964"/>
    <lineage>
        <taxon>Bacteria</taxon>
        <taxon>Pseudomonadati</taxon>
        <taxon>Bacteroidota</taxon>
        <taxon>Cytophagia</taxon>
        <taxon>Cytophagales</taxon>
        <taxon>Cyclobacteriaceae</taxon>
        <taxon>Algoriphagus</taxon>
    </lineage>
</organism>
<dbReference type="Pfam" id="PF12680">
    <property type="entry name" value="SnoaL_2"/>
    <property type="match status" value="1"/>
</dbReference>
<evidence type="ECO:0000313" key="2">
    <source>
        <dbReference type="EMBL" id="SEF41050.1"/>
    </source>
</evidence>
<dbReference type="STRING" id="1120964.GCA_001313265_00049"/>
<dbReference type="Proteomes" id="UP000236736">
    <property type="component" value="Unassembled WGS sequence"/>
</dbReference>
<dbReference type="EMBL" id="FNVR01000001">
    <property type="protein sequence ID" value="SEF41050.1"/>
    <property type="molecule type" value="Genomic_DNA"/>
</dbReference>
<dbReference type="SUPFAM" id="SSF54427">
    <property type="entry name" value="NTF2-like"/>
    <property type="match status" value="1"/>
</dbReference>
<reference evidence="3" key="1">
    <citation type="submission" date="2016-10" db="EMBL/GenBank/DDBJ databases">
        <authorList>
            <person name="Varghese N."/>
            <person name="Submissions S."/>
        </authorList>
    </citation>
    <scope>NUCLEOTIDE SEQUENCE [LARGE SCALE GENOMIC DNA]</scope>
    <source>
        <strain evidence="3">DSM 17298</strain>
    </source>
</reference>
<keyword evidence="3" id="KW-1185">Reference proteome</keyword>
<proteinExistence type="predicted"/>